<gene>
    <name evidence="1" type="ORF">OCTVUL_1B023884</name>
</gene>
<name>A0AA36AMZ1_OCTVU</name>
<dbReference type="Proteomes" id="UP001162480">
    <property type="component" value="Chromosome 2"/>
</dbReference>
<sequence>MFDRSSNDRQSIDVNYDAVSVQDNNSVSRAKMSLRKNERSKQRLSGVQENQVSLQFSMQHLIYSHWSRITGPFSTRLFKLLILQH</sequence>
<evidence type="ECO:0000313" key="2">
    <source>
        <dbReference type="Proteomes" id="UP001162480"/>
    </source>
</evidence>
<dbReference type="EMBL" id="OX597815">
    <property type="protein sequence ID" value="CAI9718406.1"/>
    <property type="molecule type" value="Genomic_DNA"/>
</dbReference>
<keyword evidence="2" id="KW-1185">Reference proteome</keyword>
<evidence type="ECO:0000313" key="1">
    <source>
        <dbReference type="EMBL" id="CAI9718406.1"/>
    </source>
</evidence>
<protein>
    <submittedName>
        <fullName evidence="1">Uncharacterized protein</fullName>
    </submittedName>
</protein>
<reference evidence="1" key="1">
    <citation type="submission" date="2023-08" db="EMBL/GenBank/DDBJ databases">
        <authorList>
            <person name="Alioto T."/>
            <person name="Alioto T."/>
            <person name="Gomez Garrido J."/>
        </authorList>
    </citation>
    <scope>NUCLEOTIDE SEQUENCE</scope>
</reference>
<accession>A0AA36AMZ1</accession>
<organism evidence="1 2">
    <name type="scientific">Octopus vulgaris</name>
    <name type="common">Common octopus</name>
    <dbReference type="NCBI Taxonomy" id="6645"/>
    <lineage>
        <taxon>Eukaryota</taxon>
        <taxon>Metazoa</taxon>
        <taxon>Spiralia</taxon>
        <taxon>Lophotrochozoa</taxon>
        <taxon>Mollusca</taxon>
        <taxon>Cephalopoda</taxon>
        <taxon>Coleoidea</taxon>
        <taxon>Octopodiformes</taxon>
        <taxon>Octopoda</taxon>
        <taxon>Incirrata</taxon>
        <taxon>Octopodidae</taxon>
        <taxon>Octopus</taxon>
    </lineage>
</organism>
<dbReference type="AlphaFoldDB" id="A0AA36AMZ1"/>
<proteinExistence type="predicted"/>